<sequence>MSKLRILVLTSSTGGGHDARAEAFAEWCFELYRHQVDVRIEQMLEKSSWVARLGVNLYNWIQKKSPWMHKAFYAVVEGLSLINGRTVTLGRGYYLDVLRTYRPHLVFSVHDCLNRGYFQLARAVLGEGPAGRGGSGGRVRTATYCGEFSGGWGYSINWIEPTVDRYFSRTATANDYAVKKGIPRERTRVRGRLMRPREHHEVLMHDEREHFLSHQLGLRPGLFTVFLATGGNGANNHLALLPTLLRHASRCQVILICGRNREAYNTLIHWRANHPELRCHIEGYTDVMHLLLQVSDCVVTRGGTTTCAQALDHGCPIIFNAFGGIMPQEELTWKFFHNGAASPRIENAGDFEALIDHWMREPAAYRAVRDRFRAARYTEDPTLLIDELVALANEVCQAELTRYPWAEPPLSAARPGATAEALHQG</sequence>
<dbReference type="PANTHER" id="PTHR43025">
    <property type="entry name" value="MONOGALACTOSYLDIACYLGLYCEROL SYNTHASE"/>
    <property type="match status" value="1"/>
</dbReference>
<dbReference type="STRING" id="1548207.AXK11_00475"/>
<organism evidence="2 3">
    <name type="scientific">Cephaloticoccus primus</name>
    <dbReference type="NCBI Taxonomy" id="1548207"/>
    <lineage>
        <taxon>Bacteria</taxon>
        <taxon>Pseudomonadati</taxon>
        <taxon>Verrucomicrobiota</taxon>
        <taxon>Opitutia</taxon>
        <taxon>Opitutales</taxon>
        <taxon>Opitutaceae</taxon>
        <taxon>Cephaloticoccus</taxon>
    </lineage>
</organism>
<protein>
    <submittedName>
        <fullName evidence="2">Glycosyltransferase</fullName>
    </submittedName>
</protein>
<accession>A0A139ST44</accession>
<dbReference type="Proteomes" id="UP000070058">
    <property type="component" value="Unassembled WGS sequence"/>
</dbReference>
<dbReference type="Pfam" id="PF04101">
    <property type="entry name" value="Glyco_tran_28_C"/>
    <property type="match status" value="1"/>
</dbReference>
<keyword evidence="3" id="KW-1185">Reference proteome</keyword>
<evidence type="ECO:0000313" key="2">
    <source>
        <dbReference type="EMBL" id="KXU37737.1"/>
    </source>
</evidence>
<dbReference type="SUPFAM" id="SSF53756">
    <property type="entry name" value="UDP-Glycosyltransferase/glycogen phosphorylase"/>
    <property type="match status" value="1"/>
</dbReference>
<dbReference type="GO" id="GO:0016758">
    <property type="term" value="F:hexosyltransferase activity"/>
    <property type="evidence" value="ECO:0007669"/>
    <property type="project" value="InterPro"/>
</dbReference>
<name>A0A139ST44_9BACT</name>
<gene>
    <name evidence="2" type="ORF">AXK11_00475</name>
</gene>
<dbReference type="EMBL" id="LSZQ01000012">
    <property type="protein sequence ID" value="KXU37737.1"/>
    <property type="molecule type" value="Genomic_DNA"/>
</dbReference>
<dbReference type="InterPro" id="IPR007235">
    <property type="entry name" value="Glyco_trans_28_C"/>
</dbReference>
<keyword evidence="2" id="KW-0808">Transferase</keyword>
<dbReference type="AlphaFoldDB" id="A0A139ST44"/>
<evidence type="ECO:0000259" key="1">
    <source>
        <dbReference type="Pfam" id="PF04101"/>
    </source>
</evidence>
<dbReference type="PANTHER" id="PTHR43025:SF3">
    <property type="entry name" value="MONOGALACTOSYLDIACYLGLYCEROL SYNTHASE 1, CHLOROPLASTIC"/>
    <property type="match status" value="1"/>
</dbReference>
<proteinExistence type="predicted"/>
<feature type="domain" description="Glycosyl transferase family 28 C-terminal" evidence="1">
    <location>
        <begin position="225"/>
        <end position="319"/>
    </location>
</feature>
<dbReference type="Gene3D" id="3.40.50.2000">
    <property type="entry name" value="Glycogen Phosphorylase B"/>
    <property type="match status" value="1"/>
</dbReference>
<dbReference type="OrthoDB" id="184567at2"/>
<evidence type="ECO:0000313" key="3">
    <source>
        <dbReference type="Proteomes" id="UP000070058"/>
    </source>
</evidence>
<dbReference type="RefSeq" id="WP_068628643.1">
    <property type="nucleotide sequence ID" value="NZ_LSZQ01000012.1"/>
</dbReference>
<reference evidence="3" key="1">
    <citation type="submission" date="2016-02" db="EMBL/GenBank/DDBJ databases">
        <authorList>
            <person name="Sanders J.G."/>
            <person name="Lin J.Y."/>
            <person name="Wertz J.T."/>
            <person name="Russell J.A."/>
            <person name="Moreau C.S."/>
            <person name="Powell S."/>
        </authorList>
    </citation>
    <scope>NUCLEOTIDE SEQUENCE [LARGE SCALE GENOMIC DNA]</scope>
    <source>
        <strain evidence="3">CAG34</strain>
    </source>
</reference>
<comment type="caution">
    <text evidence="2">The sequence shown here is derived from an EMBL/GenBank/DDBJ whole genome shotgun (WGS) entry which is preliminary data.</text>
</comment>
<dbReference type="InterPro" id="IPR050519">
    <property type="entry name" value="Glycosyltransf_28_UgtP"/>
</dbReference>